<name>A0AAJ0FT79_9HYPO</name>
<protein>
    <recommendedName>
        <fullName evidence="1">Dienelactone hydrolase domain-containing protein</fullName>
    </recommendedName>
</protein>
<dbReference type="PANTHER" id="PTHR17630:SF105">
    <property type="entry name" value="DIENELACTONE HYDROLASE FAMILY PROTEIN (AFU_ORTHOLOGUE AFUA_4G08790)"/>
    <property type="match status" value="1"/>
</dbReference>
<dbReference type="InterPro" id="IPR002925">
    <property type="entry name" value="Dienelactn_hydro"/>
</dbReference>
<dbReference type="InterPro" id="IPR029058">
    <property type="entry name" value="AB_hydrolase_fold"/>
</dbReference>
<evidence type="ECO:0000313" key="3">
    <source>
        <dbReference type="Proteomes" id="UP001251528"/>
    </source>
</evidence>
<reference evidence="2" key="1">
    <citation type="submission" date="2023-06" db="EMBL/GenBank/DDBJ databases">
        <title>Conoideocrella luteorostrata (Hypocreales: Clavicipitaceae), a potential biocontrol fungus for elongate hemlock scale in United States Christmas tree production areas.</title>
        <authorList>
            <person name="Barrett H."/>
            <person name="Lovett B."/>
            <person name="Macias A.M."/>
            <person name="Stajich J.E."/>
            <person name="Kasson M.T."/>
        </authorList>
    </citation>
    <scope>NUCLEOTIDE SEQUENCE</scope>
    <source>
        <strain evidence="2">ARSEF 14590</strain>
    </source>
</reference>
<accession>A0AAJ0FT79</accession>
<dbReference type="Pfam" id="PF01738">
    <property type="entry name" value="DLH"/>
    <property type="match status" value="1"/>
</dbReference>
<comment type="caution">
    <text evidence="2">The sequence shown here is derived from an EMBL/GenBank/DDBJ whole genome shotgun (WGS) entry which is preliminary data.</text>
</comment>
<dbReference type="EMBL" id="JASWJB010000126">
    <property type="protein sequence ID" value="KAK2595617.1"/>
    <property type="molecule type" value="Genomic_DNA"/>
</dbReference>
<dbReference type="SUPFAM" id="SSF53474">
    <property type="entry name" value="alpha/beta-Hydrolases"/>
    <property type="match status" value="1"/>
</dbReference>
<gene>
    <name evidence="2" type="ORF">QQS21_006664</name>
</gene>
<dbReference type="AlphaFoldDB" id="A0AAJ0FT79"/>
<proteinExistence type="predicted"/>
<sequence>MSCPDCFRGQIHTGQPKGKVTKLYGLDSYVSEPAPGKSSKGIVVIIPDAFGWEFINIRILADHYAEKGDFKVYVPDFMSGNAAPLSMLFNVQTLLAPGNLFTRFVALIRTVVAAIPFFIHCNPGKTYPAVKGFFEQLRKEEGQDQSIGVAGFCWGGKHAVTLAHGAEIDGKPLIDAAFTGHPSMLKFSDDIEKIKLPISFACAEVDNQVSPLQVELIKSIVGRLPEASRGEARIYEKTSHGFAVRADVKVPDVAKQADEAEDQAVAWFKGHFKATSL</sequence>
<feature type="domain" description="Dienelactone hydrolase" evidence="1">
    <location>
        <begin position="29"/>
        <end position="271"/>
    </location>
</feature>
<keyword evidence="3" id="KW-1185">Reference proteome</keyword>
<organism evidence="2 3">
    <name type="scientific">Conoideocrella luteorostrata</name>
    <dbReference type="NCBI Taxonomy" id="1105319"/>
    <lineage>
        <taxon>Eukaryota</taxon>
        <taxon>Fungi</taxon>
        <taxon>Dikarya</taxon>
        <taxon>Ascomycota</taxon>
        <taxon>Pezizomycotina</taxon>
        <taxon>Sordariomycetes</taxon>
        <taxon>Hypocreomycetidae</taxon>
        <taxon>Hypocreales</taxon>
        <taxon>Clavicipitaceae</taxon>
        <taxon>Conoideocrella</taxon>
    </lineage>
</organism>
<dbReference type="Proteomes" id="UP001251528">
    <property type="component" value="Unassembled WGS sequence"/>
</dbReference>
<dbReference type="PANTHER" id="PTHR17630">
    <property type="entry name" value="DIENELACTONE HYDROLASE"/>
    <property type="match status" value="1"/>
</dbReference>
<evidence type="ECO:0000313" key="2">
    <source>
        <dbReference type="EMBL" id="KAK2595617.1"/>
    </source>
</evidence>
<dbReference type="GO" id="GO:0016787">
    <property type="term" value="F:hydrolase activity"/>
    <property type="evidence" value="ECO:0007669"/>
    <property type="project" value="InterPro"/>
</dbReference>
<evidence type="ECO:0000259" key="1">
    <source>
        <dbReference type="Pfam" id="PF01738"/>
    </source>
</evidence>
<dbReference type="Gene3D" id="3.40.50.1820">
    <property type="entry name" value="alpha/beta hydrolase"/>
    <property type="match status" value="1"/>
</dbReference>